<evidence type="ECO:0000313" key="2">
    <source>
        <dbReference type="Proteomes" id="UP000249633"/>
    </source>
</evidence>
<gene>
    <name evidence="1" type="ORF">DI603_07445</name>
</gene>
<protein>
    <submittedName>
        <fullName evidence="1">TraB/GumN family protein</fullName>
    </submittedName>
</protein>
<dbReference type="Pfam" id="PF01963">
    <property type="entry name" value="TraB_PrgY_gumN"/>
    <property type="match status" value="1"/>
</dbReference>
<dbReference type="CDD" id="cd14789">
    <property type="entry name" value="Tiki"/>
    <property type="match status" value="1"/>
</dbReference>
<reference evidence="1 2" key="1">
    <citation type="submission" date="2017-08" db="EMBL/GenBank/DDBJ databases">
        <title>Infants hospitalized years apart are colonized by the same room-sourced microbial strains.</title>
        <authorList>
            <person name="Brooks B."/>
            <person name="Olm M.R."/>
            <person name="Firek B.A."/>
            <person name="Baker R."/>
            <person name="Thomas B.C."/>
            <person name="Morowitz M.J."/>
            <person name="Banfield J.F."/>
        </authorList>
    </citation>
    <scope>NUCLEOTIDE SEQUENCE [LARGE SCALE GENOMIC DNA]</scope>
    <source>
        <strain evidence="1">S2_012_000_R2_81</strain>
    </source>
</reference>
<dbReference type="PANTHER" id="PTHR40590">
    <property type="entry name" value="CYTOPLASMIC PROTEIN-RELATED"/>
    <property type="match status" value="1"/>
</dbReference>
<evidence type="ECO:0000313" key="1">
    <source>
        <dbReference type="EMBL" id="PZP33906.1"/>
    </source>
</evidence>
<dbReference type="Proteomes" id="UP000249633">
    <property type="component" value="Unassembled WGS sequence"/>
</dbReference>
<sequence length="320" mass="34434">MSAGWRRATARVAGLVGGLVLLVLAGMARADCPPQIPQPTPEQAQRWAAQATDRGVLWRITRDGRSSYLYGSLHVGKAEWAYPGPALRAAWAETEVLAVELDPADVGPALAGADEPEPLSPRPKARLEAQARAACLPPDALASLPAMLQITTLMLLEARRDGFDAGFGQDLMLIQWARREQRPVQSLESVQEQLDALAPAPGEADALLEGGLRELRQGRVRGPLRRLAATWARGDLAGLANYPSWCACADTPAERAWLQRVNDGRNLHLAERIDALHRAGQRLLVAVGALHMSGPEALPRLLAARGFEVQPLLPSAASSR</sequence>
<dbReference type="PANTHER" id="PTHR40590:SF1">
    <property type="entry name" value="CYTOPLASMIC PROTEIN"/>
    <property type="match status" value="1"/>
</dbReference>
<dbReference type="InterPro" id="IPR002816">
    <property type="entry name" value="TraB/PrgY/GumN_fam"/>
</dbReference>
<dbReference type="AlphaFoldDB" id="A0A2W5FLV5"/>
<accession>A0A2W5FLV5</accession>
<organism evidence="1 2">
    <name type="scientific">Roseateles depolymerans</name>
    <dbReference type="NCBI Taxonomy" id="76731"/>
    <lineage>
        <taxon>Bacteria</taxon>
        <taxon>Pseudomonadati</taxon>
        <taxon>Pseudomonadota</taxon>
        <taxon>Betaproteobacteria</taxon>
        <taxon>Burkholderiales</taxon>
        <taxon>Sphaerotilaceae</taxon>
        <taxon>Roseateles</taxon>
    </lineage>
</organism>
<comment type="caution">
    <text evidence="1">The sequence shown here is derived from an EMBL/GenBank/DDBJ whole genome shotgun (WGS) entry which is preliminary data.</text>
</comment>
<name>A0A2W5FLV5_9BURK</name>
<proteinExistence type="predicted"/>
<dbReference type="EMBL" id="QFOD01000005">
    <property type="protein sequence ID" value="PZP33906.1"/>
    <property type="molecule type" value="Genomic_DNA"/>
</dbReference>
<dbReference type="InterPro" id="IPR047111">
    <property type="entry name" value="YbaP-like"/>
</dbReference>